<keyword evidence="5" id="KW-1185">Reference proteome</keyword>
<organism evidence="3 4">
    <name type="scientific">Phaeobacter inhibens</name>
    <dbReference type="NCBI Taxonomy" id="221822"/>
    <lineage>
        <taxon>Bacteria</taxon>
        <taxon>Pseudomonadati</taxon>
        <taxon>Pseudomonadota</taxon>
        <taxon>Alphaproteobacteria</taxon>
        <taxon>Rhodobacterales</taxon>
        <taxon>Roseobacteraceae</taxon>
        <taxon>Phaeobacter</taxon>
    </lineage>
</organism>
<protein>
    <submittedName>
        <fullName evidence="3">Uncharacterized protein</fullName>
    </submittedName>
</protein>
<evidence type="ECO:0000313" key="2">
    <source>
        <dbReference type="EMBL" id="AUQ94857.1"/>
    </source>
</evidence>
<dbReference type="RefSeq" id="WP_014874396.1">
    <property type="nucleotide sequence ID" value="NZ_CANLFJ010000001.1"/>
</dbReference>
<sequence>MIRGDGAEGEGETGAPFVERRTYRRRRLMDVARVLPVLGALLLLVPLMWPDPDPYPAPDSMSGMPLSRAMIYILVVWAGLILASFGFALAVRRWAEHWTEGGEPRRGGDAD</sequence>
<dbReference type="EMBL" id="CP010705">
    <property type="protein sequence ID" value="AUQ94857.1"/>
    <property type="molecule type" value="Genomic_DNA"/>
</dbReference>
<evidence type="ECO:0000256" key="1">
    <source>
        <dbReference type="SAM" id="Phobius"/>
    </source>
</evidence>
<feature type="transmembrane region" description="Helical" evidence="1">
    <location>
        <begin position="69"/>
        <end position="91"/>
    </location>
</feature>
<keyword evidence="1" id="KW-1133">Transmembrane helix</keyword>
<evidence type="ECO:0000313" key="3">
    <source>
        <dbReference type="EMBL" id="AUQ98712.1"/>
    </source>
</evidence>
<reference evidence="4 5" key="2">
    <citation type="journal article" date="2017" name="Genome Biol. Evol.">
        <title>Trajectories and Drivers of Genome Evolution in Surface-Associated Marine Phaeobacter.</title>
        <authorList>
            <person name="Freese H.M."/>
            <person name="Sikorski J."/>
            <person name="Bunk B."/>
            <person name="Scheuner C."/>
            <person name="Meier-Kolthoff J.P."/>
            <person name="Sproer C."/>
            <person name="Gram L."/>
            <person name="Overmann J."/>
        </authorList>
    </citation>
    <scope>NUCLEOTIDE SEQUENCE [LARGE SCALE GENOMIC DNA]</scope>
    <source>
        <strain evidence="2 5">P66</strain>
        <strain evidence="3 4">P88</strain>
    </source>
</reference>
<accession>A0A135IID4</accession>
<gene>
    <name evidence="2" type="ORF">PhaeoP66_02082</name>
    <name evidence="3" type="ORF">PhaeoP88_01331</name>
</gene>
<dbReference type="AlphaFoldDB" id="A0A135IID4"/>
<dbReference type="EMBL" id="CP010725">
    <property type="protein sequence ID" value="AUQ98712.1"/>
    <property type="molecule type" value="Genomic_DNA"/>
</dbReference>
<proteinExistence type="predicted"/>
<feature type="transmembrane region" description="Helical" evidence="1">
    <location>
        <begin position="31"/>
        <end position="49"/>
    </location>
</feature>
<evidence type="ECO:0000313" key="5">
    <source>
        <dbReference type="Proteomes" id="UP000236536"/>
    </source>
</evidence>
<reference evidence="2 5" key="3">
    <citation type="journal article" date="2017" name="Int. J. Syst. Evol. Microbiol.">
        <title>Adaptation of Surface-Associated Bacteria to the Open Ocean: A Genomically Distinct Subpopulation of Phaeobacter gallaeciensis Colonizes Pacific Mesozooplankton.</title>
        <authorList>
            <person name="Freese H.M."/>
            <person name="Methner A."/>
            <person name="Overmann J."/>
        </authorList>
    </citation>
    <scope>NUCLEOTIDE SEQUENCE [LARGE SCALE GENOMIC DNA]</scope>
    <source>
        <strain evidence="2 5">P66</strain>
    </source>
</reference>
<dbReference type="GeneID" id="57288091"/>
<reference evidence="3 4" key="1">
    <citation type="journal article" date="2017" name="Front. Microbiol.">
        <title>Phaeobacter piscinae sp. nov., a species of the Roseobacter group and potential aquaculture probiont.</title>
        <authorList>
            <person name="Sonnenschein E.C."/>
            <person name="Phippen C.B.W."/>
            <person name="Nielsen K.F."/>
            <person name="Mateiu R.V."/>
            <person name="Melchiorsen J."/>
            <person name="Gram L."/>
            <person name="Overmann J."/>
            <person name="Freese H.M."/>
        </authorList>
    </citation>
    <scope>NUCLEOTIDE SEQUENCE [LARGE SCALE GENOMIC DNA]</scope>
    <source>
        <strain evidence="3 4">P88</strain>
    </source>
</reference>
<dbReference type="Proteomes" id="UP000236536">
    <property type="component" value="Chromosome"/>
</dbReference>
<dbReference type="Proteomes" id="UP000236447">
    <property type="component" value="Chromosome"/>
</dbReference>
<keyword evidence="1" id="KW-0472">Membrane</keyword>
<name>A0A135IID4_9RHOB</name>
<keyword evidence="1" id="KW-0812">Transmembrane</keyword>
<evidence type="ECO:0000313" key="4">
    <source>
        <dbReference type="Proteomes" id="UP000236447"/>
    </source>
</evidence>